<name>A0ABP5ZV14_9ACTN</name>
<reference evidence="9" key="1">
    <citation type="journal article" date="2019" name="Int. J. Syst. Evol. Microbiol.">
        <title>The Global Catalogue of Microorganisms (GCM) 10K type strain sequencing project: providing services to taxonomists for standard genome sequencing and annotation.</title>
        <authorList>
            <consortium name="The Broad Institute Genomics Platform"/>
            <consortium name="The Broad Institute Genome Sequencing Center for Infectious Disease"/>
            <person name="Wu L."/>
            <person name="Ma J."/>
        </authorList>
    </citation>
    <scope>NUCLEOTIDE SEQUENCE [LARGE SCALE GENOMIC DNA]</scope>
    <source>
        <strain evidence="9">JCM 6307</strain>
    </source>
</reference>
<keyword evidence="4 6" id="KW-0472">Membrane</keyword>
<evidence type="ECO:0000256" key="3">
    <source>
        <dbReference type="ARBA" id="ARBA00022989"/>
    </source>
</evidence>
<comment type="subcellular location">
    <subcellularLocation>
        <location evidence="1">Endomembrane system</location>
        <topology evidence="1">Multi-pass membrane protein</topology>
    </subcellularLocation>
</comment>
<evidence type="ECO:0000313" key="9">
    <source>
        <dbReference type="Proteomes" id="UP001501358"/>
    </source>
</evidence>
<evidence type="ECO:0000313" key="8">
    <source>
        <dbReference type="EMBL" id="GAA2503795.1"/>
    </source>
</evidence>
<feature type="compositionally biased region" description="Low complexity" evidence="5">
    <location>
        <begin position="17"/>
        <end position="42"/>
    </location>
</feature>
<dbReference type="SMART" id="SM00752">
    <property type="entry name" value="HTTM"/>
    <property type="match status" value="1"/>
</dbReference>
<dbReference type="EMBL" id="BAAATA010000034">
    <property type="protein sequence ID" value="GAA2503795.1"/>
    <property type="molecule type" value="Genomic_DNA"/>
</dbReference>
<comment type="caution">
    <text evidence="8">The sequence shown here is derived from an EMBL/GenBank/DDBJ whole genome shotgun (WGS) entry which is preliminary data.</text>
</comment>
<feature type="transmembrane region" description="Helical" evidence="6">
    <location>
        <begin position="381"/>
        <end position="398"/>
    </location>
</feature>
<feature type="transmembrane region" description="Helical" evidence="6">
    <location>
        <begin position="212"/>
        <end position="229"/>
    </location>
</feature>
<sequence length="430" mass="46884">MNIGRAAATPAVPAPLTPAGTSPASVPGPGEPPAAEHASSARGSGGLAGRAARLAAFASRTHAPYQAAAFRIGIGFVVAAFLVREWPHRRVLYGDRSPWALDMAGRLLAETGGFTVLTWWSGRWWFELVYHGTVAVAVLLMLGWRTRATSVLLMVGVLSLVNRNTQVTDGGDNILQVMVIYLVFTRCGRVWSLDARRNRRLGDDPGRDRAGFLMWQAVGLTLLWVLGFNATGWNAVLWGLWVVHGLWWLACRRFPRHRARALLDDTAAMLHNCAMLVIAVQVCLIYATAGWYKIQGSRWQDGTALHYPLHLPEFSPWPWLAGLLAANMAVVLALTYGTVILQVAFPFVVLNRKVKNVLIPVMMLEHLGIAVVLGIPFLSLAAIVCDAIFLPTAFLLLLGDRCTGAARQVRERVRGAVRTSPPEKGVVVPS</sequence>
<dbReference type="RefSeq" id="WP_344385119.1">
    <property type="nucleotide sequence ID" value="NZ_BAAATA010000034.1"/>
</dbReference>
<keyword evidence="2 6" id="KW-0812">Transmembrane</keyword>
<dbReference type="PANTHER" id="PTHR39535:SF2">
    <property type="entry name" value="HTTM DOMAIN-CONTAINING PROTEIN"/>
    <property type="match status" value="1"/>
</dbReference>
<keyword evidence="3 6" id="KW-1133">Transmembrane helix</keyword>
<dbReference type="Proteomes" id="UP001501358">
    <property type="component" value="Unassembled WGS sequence"/>
</dbReference>
<evidence type="ECO:0000256" key="2">
    <source>
        <dbReference type="ARBA" id="ARBA00022692"/>
    </source>
</evidence>
<feature type="domain" description="HTTM-like" evidence="7">
    <location>
        <begin position="59"/>
        <end position="394"/>
    </location>
</feature>
<dbReference type="PANTHER" id="PTHR39535">
    <property type="entry name" value="SPORULATION-DELAYING PROTEIN SDPB"/>
    <property type="match status" value="1"/>
</dbReference>
<feature type="compositionally biased region" description="Low complexity" evidence="5">
    <location>
        <begin position="1"/>
        <end position="11"/>
    </location>
</feature>
<dbReference type="InterPro" id="IPR052964">
    <property type="entry name" value="Sporulation_signal_mat"/>
</dbReference>
<evidence type="ECO:0000256" key="6">
    <source>
        <dbReference type="SAM" id="Phobius"/>
    </source>
</evidence>
<gene>
    <name evidence="8" type="ORF">GCM10010406_45480</name>
</gene>
<organism evidence="8 9">
    <name type="scientific">Streptomyces thermolineatus</name>
    <dbReference type="NCBI Taxonomy" id="44033"/>
    <lineage>
        <taxon>Bacteria</taxon>
        <taxon>Bacillati</taxon>
        <taxon>Actinomycetota</taxon>
        <taxon>Actinomycetes</taxon>
        <taxon>Kitasatosporales</taxon>
        <taxon>Streptomycetaceae</taxon>
        <taxon>Streptomyces</taxon>
    </lineage>
</organism>
<proteinExistence type="predicted"/>
<evidence type="ECO:0000256" key="1">
    <source>
        <dbReference type="ARBA" id="ARBA00004127"/>
    </source>
</evidence>
<evidence type="ECO:0000256" key="4">
    <source>
        <dbReference type="ARBA" id="ARBA00023136"/>
    </source>
</evidence>
<feature type="transmembrane region" description="Helical" evidence="6">
    <location>
        <begin position="357"/>
        <end position="375"/>
    </location>
</feature>
<evidence type="ECO:0000256" key="5">
    <source>
        <dbReference type="SAM" id="MobiDB-lite"/>
    </source>
</evidence>
<feature type="transmembrane region" description="Helical" evidence="6">
    <location>
        <begin position="319"/>
        <end position="345"/>
    </location>
</feature>
<evidence type="ECO:0000259" key="7">
    <source>
        <dbReference type="SMART" id="SM00752"/>
    </source>
</evidence>
<feature type="transmembrane region" description="Helical" evidence="6">
    <location>
        <begin position="235"/>
        <end position="251"/>
    </location>
</feature>
<keyword evidence="9" id="KW-1185">Reference proteome</keyword>
<feature type="transmembrane region" description="Helical" evidence="6">
    <location>
        <begin position="128"/>
        <end position="144"/>
    </location>
</feature>
<accession>A0ABP5ZV14</accession>
<feature type="transmembrane region" description="Helical" evidence="6">
    <location>
        <begin position="63"/>
        <end position="83"/>
    </location>
</feature>
<dbReference type="InterPro" id="IPR011020">
    <property type="entry name" value="HTTM-like"/>
</dbReference>
<feature type="region of interest" description="Disordered" evidence="5">
    <location>
        <begin position="1"/>
        <end position="44"/>
    </location>
</feature>
<protein>
    <submittedName>
        <fullName evidence="8">HTTM domain-containing protein</fullName>
    </submittedName>
</protein>
<feature type="transmembrane region" description="Helical" evidence="6">
    <location>
        <begin position="272"/>
        <end position="292"/>
    </location>
</feature>